<dbReference type="HAMAP" id="MF_00822">
    <property type="entry name" value="UreE"/>
    <property type="match status" value="1"/>
</dbReference>
<dbReference type="OrthoDB" id="5421304at2"/>
<dbReference type="InterPro" id="IPR002395">
    <property type="entry name" value="Kininogen"/>
</dbReference>
<dbReference type="Gene3D" id="3.30.70.790">
    <property type="entry name" value="UreE, C-terminal domain"/>
    <property type="match status" value="1"/>
</dbReference>
<dbReference type="KEGG" id="bgm:CAL15_08450"/>
<evidence type="ECO:0000256" key="5">
    <source>
        <dbReference type="SAM" id="MobiDB-lite"/>
    </source>
</evidence>
<dbReference type="EMBL" id="CP021111">
    <property type="protein sequence ID" value="ARP94414.1"/>
    <property type="molecule type" value="Genomic_DNA"/>
</dbReference>
<comment type="similarity">
    <text evidence="4">Belongs to the UreE family.</text>
</comment>
<comment type="subcellular location">
    <subcellularLocation>
        <location evidence="4">Cytoplasm</location>
    </subcellularLocation>
</comment>
<gene>
    <name evidence="4" type="primary">ureE</name>
    <name evidence="7" type="ORF">CAL15_08450</name>
</gene>
<evidence type="ECO:0000256" key="4">
    <source>
        <dbReference type="HAMAP-Rule" id="MF_00822"/>
    </source>
</evidence>
<keyword evidence="3 4" id="KW-0143">Chaperone</keyword>
<evidence type="ECO:0000313" key="7">
    <source>
        <dbReference type="EMBL" id="ARP94414.1"/>
    </source>
</evidence>
<keyword evidence="8" id="KW-1185">Reference proteome</keyword>
<dbReference type="GO" id="GO:0051082">
    <property type="term" value="F:unfolded protein binding"/>
    <property type="evidence" value="ECO:0007669"/>
    <property type="project" value="UniProtKB-UniRule"/>
</dbReference>
<accession>A0A1W6ZC26</accession>
<dbReference type="AlphaFoldDB" id="A0A1W6ZC26"/>
<dbReference type="PRINTS" id="PR00334">
    <property type="entry name" value="KININOGEN"/>
</dbReference>
<evidence type="ECO:0000313" key="8">
    <source>
        <dbReference type="Proteomes" id="UP000194161"/>
    </source>
</evidence>
<keyword evidence="1 4" id="KW-0963">Cytoplasm</keyword>
<dbReference type="SMART" id="SM00988">
    <property type="entry name" value="UreE_N"/>
    <property type="match status" value="1"/>
</dbReference>
<dbReference type="Pfam" id="PF02814">
    <property type="entry name" value="UreE_N"/>
    <property type="match status" value="1"/>
</dbReference>
<dbReference type="InterPro" id="IPR036118">
    <property type="entry name" value="UreE_N_sf"/>
</dbReference>
<name>A0A1W6ZC26_9BORD</name>
<reference evidence="7 8" key="1">
    <citation type="submission" date="2017-05" db="EMBL/GenBank/DDBJ databases">
        <title>Complete and WGS of Bordetella genogroups.</title>
        <authorList>
            <person name="Spilker T."/>
            <person name="LiPuma J."/>
        </authorList>
    </citation>
    <scope>NUCLEOTIDE SEQUENCE [LARGE SCALE GENOMIC DNA]</scope>
    <source>
        <strain evidence="7 8">AU7206</strain>
    </source>
</reference>
<dbReference type="GO" id="GO:0016151">
    <property type="term" value="F:nickel cation binding"/>
    <property type="evidence" value="ECO:0007669"/>
    <property type="project" value="UniProtKB-UniRule"/>
</dbReference>
<evidence type="ECO:0000256" key="1">
    <source>
        <dbReference type="ARBA" id="ARBA00022490"/>
    </source>
</evidence>
<proteinExistence type="inferred from homology"/>
<dbReference type="SUPFAM" id="SSF69287">
    <property type="entry name" value="Urease metallochaperone UreE, N-terminal domain"/>
    <property type="match status" value="1"/>
</dbReference>
<feature type="domain" description="UreE urease accessory N-terminal" evidence="6">
    <location>
        <begin position="7"/>
        <end position="71"/>
    </location>
</feature>
<feature type="compositionally biased region" description="Basic and acidic residues" evidence="5">
    <location>
        <begin position="142"/>
        <end position="158"/>
    </location>
</feature>
<evidence type="ECO:0000256" key="3">
    <source>
        <dbReference type="ARBA" id="ARBA00023186"/>
    </source>
</evidence>
<dbReference type="SUPFAM" id="SSF69737">
    <property type="entry name" value="Urease metallochaperone UreE, C-terminal domain"/>
    <property type="match status" value="1"/>
</dbReference>
<dbReference type="Gene3D" id="2.60.260.20">
    <property type="entry name" value="Urease metallochaperone UreE, N-terminal domain"/>
    <property type="match status" value="1"/>
</dbReference>
<sequence length="212" mass="23013">MIHIEKVLGDEAGLAPVLRRRAVSLTLPFEDRCRHQLTVKLDDGREAELSMPEGTVLHDGAIVVATDGTLVRITAAVQRLLRATGAEPGALLRAAYQLGQYHVPVQVQGDALLAPDDEGVHGLLRHLGLQAEHVEAAFDPERETYEGPGDDHEHDHSHGHGHAGHQHGGHVHGPGCGHDHGHAHGHDHGHDHGHGHDHEHDHDHGHNHGHRH</sequence>
<organism evidence="7 8">
    <name type="scientific">Bordetella genomosp. 13</name>
    <dbReference type="NCBI Taxonomy" id="463040"/>
    <lineage>
        <taxon>Bacteria</taxon>
        <taxon>Pseudomonadati</taxon>
        <taxon>Pseudomonadota</taxon>
        <taxon>Betaproteobacteria</taxon>
        <taxon>Burkholderiales</taxon>
        <taxon>Alcaligenaceae</taxon>
        <taxon>Bordetella</taxon>
    </lineage>
</organism>
<dbReference type="Proteomes" id="UP000194161">
    <property type="component" value="Chromosome"/>
</dbReference>
<feature type="compositionally biased region" description="Basic residues" evidence="5">
    <location>
        <begin position="159"/>
        <end position="170"/>
    </location>
</feature>
<dbReference type="RefSeq" id="WP_086078179.1">
    <property type="nucleotide sequence ID" value="NZ_CP021111.1"/>
</dbReference>
<evidence type="ECO:0000259" key="6">
    <source>
        <dbReference type="SMART" id="SM00988"/>
    </source>
</evidence>
<dbReference type="STRING" id="463040.CAL15_08450"/>
<protein>
    <recommendedName>
        <fullName evidence="4">Urease accessory protein UreE</fullName>
    </recommendedName>
</protein>
<feature type="compositionally biased region" description="Basic and acidic residues" evidence="5">
    <location>
        <begin position="177"/>
        <end position="206"/>
    </location>
</feature>
<dbReference type="InterPro" id="IPR004029">
    <property type="entry name" value="UreE_N"/>
</dbReference>
<keyword evidence="2 4" id="KW-0533">Nickel</keyword>
<feature type="region of interest" description="Disordered" evidence="5">
    <location>
        <begin position="142"/>
        <end position="212"/>
    </location>
</feature>
<comment type="function">
    <text evidence="4">Involved in urease metallocenter assembly. Binds nickel. Probably functions as a nickel donor during metallocenter assembly.</text>
</comment>
<dbReference type="GO" id="GO:0005737">
    <property type="term" value="C:cytoplasm"/>
    <property type="evidence" value="ECO:0007669"/>
    <property type="project" value="UniProtKB-SubCell"/>
</dbReference>
<dbReference type="GO" id="GO:0006457">
    <property type="term" value="P:protein folding"/>
    <property type="evidence" value="ECO:0007669"/>
    <property type="project" value="InterPro"/>
</dbReference>
<dbReference type="InterPro" id="IPR012406">
    <property type="entry name" value="UreE"/>
</dbReference>
<evidence type="ECO:0000256" key="2">
    <source>
        <dbReference type="ARBA" id="ARBA00022596"/>
    </source>
</evidence>